<sequence>MEKVNTLLANGYQRRELVAEGVTLFQSRSADLLIILSSKPGLSDPRAQPVRAAPVTEGPLAPRCSRACLPSDSQRRSSPLPMPLRLATTPAVSHILMHSE</sequence>
<evidence type="ECO:0000313" key="3">
    <source>
        <dbReference type="Proteomes" id="UP001558613"/>
    </source>
</evidence>
<dbReference type="Proteomes" id="UP001558613">
    <property type="component" value="Unassembled WGS sequence"/>
</dbReference>
<accession>A0ABR3LXP2</accession>
<gene>
    <name evidence="2" type="ORF">QQF64_012311</name>
</gene>
<organism evidence="2 3">
    <name type="scientific">Cirrhinus molitorella</name>
    <name type="common">mud carp</name>
    <dbReference type="NCBI Taxonomy" id="172907"/>
    <lineage>
        <taxon>Eukaryota</taxon>
        <taxon>Metazoa</taxon>
        <taxon>Chordata</taxon>
        <taxon>Craniata</taxon>
        <taxon>Vertebrata</taxon>
        <taxon>Euteleostomi</taxon>
        <taxon>Actinopterygii</taxon>
        <taxon>Neopterygii</taxon>
        <taxon>Teleostei</taxon>
        <taxon>Ostariophysi</taxon>
        <taxon>Cypriniformes</taxon>
        <taxon>Cyprinidae</taxon>
        <taxon>Labeoninae</taxon>
        <taxon>Labeonini</taxon>
        <taxon>Cirrhinus</taxon>
    </lineage>
</organism>
<keyword evidence="3" id="KW-1185">Reference proteome</keyword>
<evidence type="ECO:0000256" key="1">
    <source>
        <dbReference type="SAM" id="MobiDB-lite"/>
    </source>
</evidence>
<proteinExistence type="predicted"/>
<name>A0ABR3LXP2_9TELE</name>
<comment type="caution">
    <text evidence="2">The sequence shown here is derived from an EMBL/GenBank/DDBJ whole genome shotgun (WGS) entry which is preliminary data.</text>
</comment>
<reference evidence="2 3" key="1">
    <citation type="submission" date="2023-09" db="EMBL/GenBank/DDBJ databases">
        <authorList>
            <person name="Wang M."/>
        </authorList>
    </citation>
    <scope>NUCLEOTIDE SEQUENCE [LARGE SCALE GENOMIC DNA]</scope>
    <source>
        <strain evidence="2">GT-2023</strain>
        <tissue evidence="2">Liver</tissue>
    </source>
</reference>
<evidence type="ECO:0000313" key="2">
    <source>
        <dbReference type="EMBL" id="KAL1256766.1"/>
    </source>
</evidence>
<protein>
    <submittedName>
        <fullName evidence="2">Uncharacterized protein</fullName>
    </submittedName>
</protein>
<dbReference type="EMBL" id="JAYMGO010000018">
    <property type="protein sequence ID" value="KAL1256766.1"/>
    <property type="molecule type" value="Genomic_DNA"/>
</dbReference>
<feature type="region of interest" description="Disordered" evidence="1">
    <location>
        <begin position="64"/>
        <end position="84"/>
    </location>
</feature>